<evidence type="ECO:0000313" key="3">
    <source>
        <dbReference type="Proteomes" id="UP001152799"/>
    </source>
</evidence>
<dbReference type="Pfam" id="PF09588">
    <property type="entry name" value="YqaJ"/>
    <property type="match status" value="1"/>
</dbReference>
<dbReference type="Proteomes" id="UP001152799">
    <property type="component" value="Chromosome 14"/>
</dbReference>
<gene>
    <name evidence="2" type="ORF">CEUTPL_LOCUS4331</name>
</gene>
<dbReference type="InterPro" id="IPR019080">
    <property type="entry name" value="YqaJ_viral_recombinase"/>
</dbReference>
<evidence type="ECO:0000259" key="1">
    <source>
        <dbReference type="Pfam" id="PF09588"/>
    </source>
</evidence>
<proteinExistence type="predicted"/>
<name>A0A9N9MFA4_9CUCU</name>
<dbReference type="CDD" id="cd22343">
    <property type="entry name" value="PDDEXK_lambda_exonuclease-like"/>
    <property type="match status" value="1"/>
</dbReference>
<dbReference type="SUPFAM" id="SSF52980">
    <property type="entry name" value="Restriction endonuclease-like"/>
    <property type="match status" value="1"/>
</dbReference>
<protein>
    <recommendedName>
        <fullName evidence="1">YqaJ viral recombinase domain-containing protein</fullName>
    </recommendedName>
</protein>
<dbReference type="PANTHER" id="PTHR39953">
    <property type="entry name" value="RE54151P"/>
    <property type="match status" value="1"/>
</dbReference>
<dbReference type="InterPro" id="IPR011335">
    <property type="entry name" value="Restrct_endonuc-II-like"/>
</dbReference>
<dbReference type="Gene3D" id="3.90.320.10">
    <property type="match status" value="1"/>
</dbReference>
<reference evidence="2" key="1">
    <citation type="submission" date="2022-01" db="EMBL/GenBank/DDBJ databases">
        <authorList>
            <person name="King R."/>
        </authorList>
    </citation>
    <scope>NUCLEOTIDE SEQUENCE</scope>
</reference>
<dbReference type="InterPro" id="IPR011604">
    <property type="entry name" value="PDDEXK-like_dom_sf"/>
</dbReference>
<dbReference type="PANTHER" id="PTHR39953:SF1">
    <property type="entry name" value="RE54151P"/>
    <property type="match status" value="1"/>
</dbReference>
<sequence length="406" mass="46201">MEQGFIKGNSINLPKIDVLMLGEFLASNKDFCSAEFRNVKTSMSSRPSYGDDAVSYVQLKREGNLCTVKGKICPEHKVHAKLYGVTLIVDEQQEAVKSIECHDCVASLGRCKHAIAFLMWVHRRSEEPSCTSVECYWMKSKLSRVGSTLKYITAKELSNGRPSLSSNTSVFEEFLEEGKRRKLTNCEVLKYQANYVFDQIKSLSMHKLVLKYKERSCDTFLEKMVLTDTDISSIEKETRGQHKSSLWHELRYGRITASRAYEFSRCKTSDGTLISLIMGGKIPDTLAMKRGRILEEEVRKTVSTKLGKKINKCGLMLSENYPMIAGSPDGICENSIIEIKCPMQLQMYVTGLKRGYYCVADCNYSANKNVQIISVSYDEKYVLKFLNDIVFSWKNNVYPLLYQSTL</sequence>
<organism evidence="2 3">
    <name type="scientific">Ceutorhynchus assimilis</name>
    <name type="common">cabbage seed weevil</name>
    <dbReference type="NCBI Taxonomy" id="467358"/>
    <lineage>
        <taxon>Eukaryota</taxon>
        <taxon>Metazoa</taxon>
        <taxon>Ecdysozoa</taxon>
        <taxon>Arthropoda</taxon>
        <taxon>Hexapoda</taxon>
        <taxon>Insecta</taxon>
        <taxon>Pterygota</taxon>
        <taxon>Neoptera</taxon>
        <taxon>Endopterygota</taxon>
        <taxon>Coleoptera</taxon>
        <taxon>Polyphaga</taxon>
        <taxon>Cucujiformia</taxon>
        <taxon>Curculionidae</taxon>
        <taxon>Ceutorhynchinae</taxon>
        <taxon>Ceutorhynchus</taxon>
    </lineage>
</organism>
<accession>A0A9N9MFA4</accession>
<feature type="domain" description="YqaJ viral recombinase" evidence="1">
    <location>
        <begin position="247"/>
        <end position="349"/>
    </location>
</feature>
<evidence type="ECO:0000313" key="2">
    <source>
        <dbReference type="EMBL" id="CAG9763673.1"/>
    </source>
</evidence>
<keyword evidence="3" id="KW-1185">Reference proteome</keyword>
<dbReference type="AlphaFoldDB" id="A0A9N9MFA4"/>
<dbReference type="GO" id="GO:0006281">
    <property type="term" value="P:DNA repair"/>
    <property type="evidence" value="ECO:0007669"/>
    <property type="project" value="UniProtKB-ARBA"/>
</dbReference>
<dbReference type="EMBL" id="OU892290">
    <property type="protein sequence ID" value="CAG9763673.1"/>
    <property type="molecule type" value="Genomic_DNA"/>
</dbReference>
<dbReference type="OrthoDB" id="261614at2759"/>